<gene>
    <name evidence="1" type="ORF">GKZ75_03460</name>
</gene>
<protein>
    <submittedName>
        <fullName evidence="1">Uncharacterized protein</fullName>
    </submittedName>
</protein>
<name>A0A6N9QXC9_9MICC</name>
<dbReference type="EMBL" id="WMHZ01000003">
    <property type="protein sequence ID" value="NDO77317.1"/>
    <property type="molecule type" value="Genomic_DNA"/>
</dbReference>
<evidence type="ECO:0000313" key="1">
    <source>
        <dbReference type="EMBL" id="NDO77317.1"/>
    </source>
</evidence>
<dbReference type="Proteomes" id="UP000471026">
    <property type="component" value="Unassembled WGS sequence"/>
</dbReference>
<organism evidence="1 2">
    <name type="scientific">Kocuria marina subsp. indica</name>
    <dbReference type="NCBI Taxonomy" id="1049583"/>
    <lineage>
        <taxon>Bacteria</taxon>
        <taxon>Bacillati</taxon>
        <taxon>Actinomycetota</taxon>
        <taxon>Actinomycetes</taxon>
        <taxon>Micrococcales</taxon>
        <taxon>Micrococcaceae</taxon>
        <taxon>Kocuria</taxon>
    </lineage>
</organism>
<comment type="caution">
    <text evidence="1">The sequence shown here is derived from an EMBL/GenBank/DDBJ whole genome shotgun (WGS) entry which is preliminary data.</text>
</comment>
<evidence type="ECO:0000313" key="2">
    <source>
        <dbReference type="Proteomes" id="UP000471026"/>
    </source>
</evidence>
<proteinExistence type="predicted"/>
<accession>A0A6N9QXC9</accession>
<reference evidence="1 2" key="1">
    <citation type="submission" date="2019-11" db="EMBL/GenBank/DDBJ databases">
        <title>Draft genome sequence of Kocuria indica DP-K7, a methyl red degrading Actinobacterium.</title>
        <authorList>
            <person name="Kumaran S."/>
            <person name="Tischler D."/>
            <person name="Ngo A.C.R."/>
            <person name="Schultes F."/>
        </authorList>
    </citation>
    <scope>NUCLEOTIDE SEQUENCE [LARGE SCALE GENOMIC DNA]</scope>
    <source>
        <strain evidence="1 2">DP-K7</strain>
    </source>
</reference>
<sequence length="52" mass="6177">MLYLCRVVELDRWCHKCGGQGLPWDTANRRLAHEPFGYWSTELQISRTRVLN</sequence>
<dbReference type="AlphaFoldDB" id="A0A6N9QXC9"/>